<dbReference type="Pfam" id="PF00216">
    <property type="entry name" value="Bac_DNA_binding"/>
    <property type="match status" value="1"/>
</dbReference>
<dbReference type="Proteomes" id="UP001344817">
    <property type="component" value="Unassembled WGS sequence"/>
</dbReference>
<protein>
    <submittedName>
        <fullName evidence="4">HU family DNA-binding protein</fullName>
    </submittedName>
</protein>
<keyword evidence="5" id="KW-1185">Reference proteome</keyword>
<dbReference type="PANTHER" id="PTHR33175">
    <property type="entry name" value="DNA-BINDING PROTEIN HU"/>
    <property type="match status" value="1"/>
</dbReference>
<dbReference type="EMBL" id="JAZDWZ010000005">
    <property type="protein sequence ID" value="MEE3928361.1"/>
    <property type="molecule type" value="Genomic_DNA"/>
</dbReference>
<evidence type="ECO:0000256" key="3">
    <source>
        <dbReference type="RuleBase" id="RU003939"/>
    </source>
</evidence>
<evidence type="ECO:0000256" key="1">
    <source>
        <dbReference type="ARBA" id="ARBA00023067"/>
    </source>
</evidence>
<dbReference type="PANTHER" id="PTHR33175:SF3">
    <property type="entry name" value="DNA-BINDING PROTEIN HU-BETA"/>
    <property type="match status" value="1"/>
</dbReference>
<dbReference type="GO" id="GO:0003677">
    <property type="term" value="F:DNA binding"/>
    <property type="evidence" value="ECO:0007669"/>
    <property type="project" value="UniProtKB-KW"/>
</dbReference>
<keyword evidence="1" id="KW-0226">DNA condensation</keyword>
<comment type="caution">
    <text evidence="4">The sequence shown here is derived from an EMBL/GenBank/DDBJ whole genome shotgun (WGS) entry which is preliminary data.</text>
</comment>
<reference evidence="4" key="1">
    <citation type="submission" date="2024-01" db="EMBL/GenBank/DDBJ databases">
        <title>Genome sequence of Mycoplasma ciconiae type strain DSM 25251.</title>
        <authorList>
            <person name="Spergser J."/>
        </authorList>
    </citation>
    <scope>NUCLEOTIDE SEQUENCE [LARGE SCALE GENOMIC DNA]</scope>
    <source>
        <strain evidence="4">DSM 25251</strain>
    </source>
</reference>
<dbReference type="Gene3D" id="4.10.520.10">
    <property type="entry name" value="IHF-like DNA-binding proteins"/>
    <property type="match status" value="1"/>
</dbReference>
<keyword evidence="2 4" id="KW-0238">DNA-binding</keyword>
<proteinExistence type="inferred from homology"/>
<dbReference type="InterPro" id="IPR000119">
    <property type="entry name" value="Hist_DNA-bd"/>
</dbReference>
<dbReference type="SUPFAM" id="SSF47729">
    <property type="entry name" value="IHF-like DNA-binding proteins"/>
    <property type="match status" value="1"/>
</dbReference>
<dbReference type="InterPro" id="IPR010992">
    <property type="entry name" value="IHF-like_DNA-bd_dom_sf"/>
</dbReference>
<accession>A0ABU7MLE7</accession>
<evidence type="ECO:0000313" key="5">
    <source>
        <dbReference type="Proteomes" id="UP001344817"/>
    </source>
</evidence>
<comment type="similarity">
    <text evidence="3">Belongs to the bacterial histone-like protein family.</text>
</comment>
<dbReference type="CDD" id="cd00591">
    <property type="entry name" value="HU_IHF"/>
    <property type="match status" value="1"/>
</dbReference>
<sequence>MKFDRKEKMTKKEFIARIAERCDVPVKKADQFFEAFVFILKEELIAEEKVQLSDLGTFSTQIKRGRETKNAFTGKPLVIREKRVVKYKPSKYLREIVDLRQ</sequence>
<name>A0ABU7MLE7_9BACT</name>
<evidence type="ECO:0000313" key="4">
    <source>
        <dbReference type="EMBL" id="MEE3928361.1"/>
    </source>
</evidence>
<dbReference type="SMART" id="SM00411">
    <property type="entry name" value="BHL"/>
    <property type="match status" value="1"/>
</dbReference>
<dbReference type="PRINTS" id="PR01727">
    <property type="entry name" value="DNABINDINGHU"/>
</dbReference>
<dbReference type="RefSeq" id="WP_330500780.1">
    <property type="nucleotide sequence ID" value="NZ_JAZDWZ010000005.1"/>
</dbReference>
<gene>
    <name evidence="4" type="ORF">V2E24_02105</name>
</gene>
<organism evidence="4 5">
    <name type="scientific">Mycoplasmopsis ciconiae</name>
    <dbReference type="NCBI Taxonomy" id="561067"/>
    <lineage>
        <taxon>Bacteria</taxon>
        <taxon>Bacillati</taxon>
        <taxon>Mycoplasmatota</taxon>
        <taxon>Mycoplasmoidales</taxon>
        <taxon>Metamycoplasmataceae</taxon>
        <taxon>Mycoplasmopsis</taxon>
    </lineage>
</organism>
<evidence type="ECO:0000256" key="2">
    <source>
        <dbReference type="ARBA" id="ARBA00023125"/>
    </source>
</evidence>